<name>A0A1W6YVC4_9BORD</name>
<reference evidence="2 3" key="1">
    <citation type="submission" date="2017-05" db="EMBL/GenBank/DDBJ databases">
        <title>Complete and WGS of Bordetella genogroups.</title>
        <authorList>
            <person name="Spilker T."/>
            <person name="LiPuma J."/>
        </authorList>
    </citation>
    <scope>NUCLEOTIDE SEQUENCE [LARGE SCALE GENOMIC DNA]</scope>
    <source>
        <strain evidence="2 3">AU17164</strain>
    </source>
</reference>
<feature type="domain" description="HipA N-terminal subdomain 1" evidence="1">
    <location>
        <begin position="7"/>
        <end position="101"/>
    </location>
</feature>
<keyword evidence="3" id="KW-1185">Reference proteome</keyword>
<sequence>MAAADTLDVYQHGALVGTLFDERPLRFRYAASWLARSDARPLANSLPLQAADHAGEQVHAYFENLLPEGNIRRFLSMRRHATTVFGLLRSVGGDTAGGLSLMPAGEKPREPRYWPTTWQRIAAQLRNEAVPSIYRRWLPASGSRQGT</sequence>
<organism evidence="2 3">
    <name type="scientific">Bordetella genomosp. 9</name>
    <dbReference type="NCBI Taxonomy" id="1416803"/>
    <lineage>
        <taxon>Bacteria</taxon>
        <taxon>Pseudomonadati</taxon>
        <taxon>Pseudomonadota</taxon>
        <taxon>Betaproteobacteria</taxon>
        <taxon>Burkholderiales</taxon>
        <taxon>Alcaligenaceae</taxon>
        <taxon>Bordetella</taxon>
    </lineage>
</organism>
<accession>A0A1W6YVC4</accession>
<protein>
    <recommendedName>
        <fullName evidence="1">HipA N-terminal subdomain 1 domain-containing protein</fullName>
    </recommendedName>
</protein>
<proteinExistence type="predicted"/>
<gene>
    <name evidence="2" type="ORF">CAL13_01405</name>
</gene>
<dbReference type="Pfam" id="PF13657">
    <property type="entry name" value="Couple_hipA"/>
    <property type="match status" value="1"/>
</dbReference>
<evidence type="ECO:0000313" key="2">
    <source>
        <dbReference type="EMBL" id="ARP85026.1"/>
    </source>
</evidence>
<dbReference type="RefSeq" id="WP_086071281.1">
    <property type="nucleotide sequence ID" value="NZ_CP021109.1"/>
</dbReference>
<dbReference type="EMBL" id="CP021109">
    <property type="protein sequence ID" value="ARP85026.1"/>
    <property type="molecule type" value="Genomic_DNA"/>
</dbReference>
<dbReference type="NCBIfam" id="TIGR03071">
    <property type="entry name" value="couple_hipA"/>
    <property type="match status" value="1"/>
</dbReference>
<evidence type="ECO:0000313" key="3">
    <source>
        <dbReference type="Proteomes" id="UP000194139"/>
    </source>
</evidence>
<dbReference type="InterPro" id="IPR017508">
    <property type="entry name" value="HipA_N1"/>
</dbReference>
<evidence type="ECO:0000259" key="1">
    <source>
        <dbReference type="Pfam" id="PF13657"/>
    </source>
</evidence>
<dbReference type="AlphaFoldDB" id="A0A1W6YVC4"/>
<dbReference type="Proteomes" id="UP000194139">
    <property type="component" value="Chromosome"/>
</dbReference>